<reference evidence="3" key="1">
    <citation type="journal article" date="2017" name="Nat. Ecol. Evol.">
        <title>Genome expansion and lineage-specific genetic innovations in the forest pathogenic fungi Armillaria.</title>
        <authorList>
            <person name="Sipos G."/>
            <person name="Prasanna A.N."/>
            <person name="Walter M.C."/>
            <person name="O'Connor E."/>
            <person name="Balint B."/>
            <person name="Krizsan K."/>
            <person name="Kiss B."/>
            <person name="Hess J."/>
            <person name="Varga T."/>
            <person name="Slot J."/>
            <person name="Riley R."/>
            <person name="Boka B."/>
            <person name="Rigling D."/>
            <person name="Barry K."/>
            <person name="Lee J."/>
            <person name="Mihaltcheva S."/>
            <person name="LaButti K."/>
            <person name="Lipzen A."/>
            <person name="Waldron R."/>
            <person name="Moloney N.M."/>
            <person name="Sperisen C."/>
            <person name="Kredics L."/>
            <person name="Vagvoelgyi C."/>
            <person name="Patrignani A."/>
            <person name="Fitzpatrick D."/>
            <person name="Nagy I."/>
            <person name="Doyle S."/>
            <person name="Anderson J.B."/>
            <person name="Grigoriev I.V."/>
            <person name="Gueldener U."/>
            <person name="Muensterkoetter M."/>
            <person name="Nagy L.G."/>
        </authorList>
    </citation>
    <scope>NUCLEOTIDE SEQUENCE [LARGE SCALE GENOMIC DNA]</scope>
    <source>
        <strain evidence="3">C18/9</strain>
    </source>
</reference>
<sequence length="517" mass="58266">MPASVHCPKCDYNQQGDSPSFHGPDLAASRFDELLKSNSPPLQAEHVDLEGVIREGHIFLSGLKGRITQTRAVLEELLDEERRVESLVESCKKIIRPIRGIPEDIVRQIFLTCLDTDERDIKDSLDGKSPPLVLSKVCRHWRSVAVSTPQLWSPLSLDFDRYRNAKACLHLLQIYLLRSGTQDITLFLHSTKALSNNHVVTVLLSSAPRWVDIHISIPFLSLHEFSAVRGTLYRLNRLRVEFTDDPPASPGPQVKPKFDAFEYAPLLRSFSHDTVFNAIHKLNIPWSQLIDYTGMDWTSSYIEMFKLTPNMESVSLHCEDDSVLDRPLPPSFFHHGLRRLRVHEEAGVNVLSEGGIVLLLSHIECPALESLSMAYQHPHIRIPSSPRVRNLRTLSINAPCTIPAEALTDLLSLLRTTPSLTHLSMSMSMSPEENVLLLGLNNNINPGVVPGLRSLTFRVLSKRPVLSSVFVDLVESRRTWWETLRLSVPFVMPPPPDALVDRWAELCDGGFVLYGME</sequence>
<gene>
    <name evidence="2" type="ORF">ARMOST_06177</name>
</gene>
<protein>
    <submittedName>
        <fullName evidence="2">Uncharacterized protein</fullName>
    </submittedName>
</protein>
<evidence type="ECO:0000256" key="1">
    <source>
        <dbReference type="SAM" id="MobiDB-lite"/>
    </source>
</evidence>
<dbReference type="OrthoDB" id="2886770at2759"/>
<name>A0A284R2A4_ARMOS</name>
<evidence type="ECO:0000313" key="2">
    <source>
        <dbReference type="EMBL" id="SJL02839.1"/>
    </source>
</evidence>
<accession>A0A284R2A4</accession>
<dbReference type="AlphaFoldDB" id="A0A284R2A4"/>
<dbReference type="STRING" id="47428.A0A284R2A4"/>
<dbReference type="OMA" id="SHIECPA"/>
<dbReference type="SUPFAM" id="SSF52047">
    <property type="entry name" value="RNI-like"/>
    <property type="match status" value="1"/>
</dbReference>
<dbReference type="Proteomes" id="UP000219338">
    <property type="component" value="Unassembled WGS sequence"/>
</dbReference>
<organism evidence="2 3">
    <name type="scientific">Armillaria ostoyae</name>
    <name type="common">Armillaria root rot fungus</name>
    <dbReference type="NCBI Taxonomy" id="47428"/>
    <lineage>
        <taxon>Eukaryota</taxon>
        <taxon>Fungi</taxon>
        <taxon>Dikarya</taxon>
        <taxon>Basidiomycota</taxon>
        <taxon>Agaricomycotina</taxon>
        <taxon>Agaricomycetes</taxon>
        <taxon>Agaricomycetidae</taxon>
        <taxon>Agaricales</taxon>
        <taxon>Marasmiineae</taxon>
        <taxon>Physalacriaceae</taxon>
        <taxon>Armillaria</taxon>
    </lineage>
</organism>
<feature type="region of interest" description="Disordered" evidence="1">
    <location>
        <begin position="1"/>
        <end position="21"/>
    </location>
</feature>
<dbReference type="EMBL" id="FUEG01000004">
    <property type="protein sequence ID" value="SJL02839.1"/>
    <property type="molecule type" value="Genomic_DNA"/>
</dbReference>
<proteinExistence type="predicted"/>
<keyword evidence="3" id="KW-1185">Reference proteome</keyword>
<evidence type="ECO:0000313" key="3">
    <source>
        <dbReference type="Proteomes" id="UP000219338"/>
    </source>
</evidence>